<sequence length="209" mass="23438">MLPHFIPYLLLTAIHLFSGVNAATIGTFSEFNGNNLGSTKNIVKRDPQPEPGRDSKFDFDFDDDGDIDEYDLKQLSPQELEEAFRLMSEIPDKVLSQGSDATEKWLKKHKGHSKAITARGWDDVWNVTKCAGAIAYFIVENWAVLAKLGKLRKLKKLKETIDQVGGYKNAAKLLLSRGKGSRKNKNYYKKLQKLAAEIIGVAIIDSYCT</sequence>
<dbReference type="PROSITE" id="PS00018">
    <property type="entry name" value="EF_HAND_1"/>
    <property type="match status" value="1"/>
</dbReference>
<evidence type="ECO:0000256" key="2">
    <source>
        <dbReference type="SAM" id="SignalP"/>
    </source>
</evidence>
<dbReference type="EMBL" id="LDEV01000220">
    <property type="protein sequence ID" value="KLJ13604.1"/>
    <property type="molecule type" value="Genomic_DNA"/>
</dbReference>
<feature type="signal peptide" evidence="2">
    <location>
        <begin position="1"/>
        <end position="22"/>
    </location>
</feature>
<name>A0A0H1BPY5_9EURO</name>
<evidence type="ECO:0000313" key="3">
    <source>
        <dbReference type="EMBL" id="KLJ13604.1"/>
    </source>
</evidence>
<accession>A0A0H1BPY5</accession>
<evidence type="ECO:0000256" key="1">
    <source>
        <dbReference type="SAM" id="MobiDB-lite"/>
    </source>
</evidence>
<organism evidence="3 4">
    <name type="scientific">Blastomyces silverae</name>
    <dbReference type="NCBI Taxonomy" id="2060906"/>
    <lineage>
        <taxon>Eukaryota</taxon>
        <taxon>Fungi</taxon>
        <taxon>Dikarya</taxon>
        <taxon>Ascomycota</taxon>
        <taxon>Pezizomycotina</taxon>
        <taxon>Eurotiomycetes</taxon>
        <taxon>Eurotiomycetidae</taxon>
        <taxon>Onygenales</taxon>
        <taxon>Ajellomycetaceae</taxon>
        <taxon>Blastomyces</taxon>
    </lineage>
</organism>
<evidence type="ECO:0000313" key="4">
    <source>
        <dbReference type="Proteomes" id="UP000053573"/>
    </source>
</evidence>
<keyword evidence="2" id="KW-0732">Signal</keyword>
<gene>
    <name evidence="3" type="ORF">EMPG_11466</name>
</gene>
<proteinExistence type="predicted"/>
<feature type="compositionally biased region" description="Basic and acidic residues" evidence="1">
    <location>
        <begin position="43"/>
        <end position="58"/>
    </location>
</feature>
<dbReference type="InterPro" id="IPR018247">
    <property type="entry name" value="EF_Hand_1_Ca_BS"/>
</dbReference>
<dbReference type="Proteomes" id="UP000053573">
    <property type="component" value="Unassembled WGS sequence"/>
</dbReference>
<reference evidence="4" key="1">
    <citation type="journal article" date="2015" name="PLoS Genet.">
        <title>The dynamic genome and transcriptome of the human fungal pathogen Blastomyces and close relative Emmonsia.</title>
        <authorList>
            <person name="Munoz J.F."/>
            <person name="Gauthier G.M."/>
            <person name="Desjardins C.A."/>
            <person name="Gallo J.E."/>
            <person name="Holder J."/>
            <person name="Sullivan T.D."/>
            <person name="Marty A.J."/>
            <person name="Carmen J.C."/>
            <person name="Chen Z."/>
            <person name="Ding L."/>
            <person name="Gujja S."/>
            <person name="Magrini V."/>
            <person name="Misas E."/>
            <person name="Mitreva M."/>
            <person name="Priest M."/>
            <person name="Saif S."/>
            <person name="Whiston E.A."/>
            <person name="Young S."/>
            <person name="Zeng Q."/>
            <person name="Goldman W.E."/>
            <person name="Mardis E.R."/>
            <person name="Taylor J.W."/>
            <person name="McEwen J.G."/>
            <person name="Clay O.K."/>
            <person name="Klein B.S."/>
            <person name="Cuomo C.A."/>
        </authorList>
    </citation>
    <scope>NUCLEOTIDE SEQUENCE [LARGE SCALE GENOMIC DNA]</scope>
    <source>
        <strain evidence="4">UAMH 139</strain>
    </source>
</reference>
<keyword evidence="4" id="KW-1185">Reference proteome</keyword>
<protein>
    <submittedName>
        <fullName evidence="3">Uncharacterized protein</fullName>
    </submittedName>
</protein>
<dbReference type="AlphaFoldDB" id="A0A0H1BPY5"/>
<comment type="caution">
    <text evidence="3">The sequence shown here is derived from an EMBL/GenBank/DDBJ whole genome shotgun (WGS) entry which is preliminary data.</text>
</comment>
<feature type="chain" id="PRO_5005199489" evidence="2">
    <location>
        <begin position="23"/>
        <end position="209"/>
    </location>
</feature>
<dbReference type="OrthoDB" id="4186351at2759"/>
<feature type="region of interest" description="Disordered" evidence="1">
    <location>
        <begin position="39"/>
        <end position="58"/>
    </location>
</feature>